<dbReference type="Pfam" id="PF03739">
    <property type="entry name" value="LptF_LptG"/>
    <property type="match status" value="1"/>
</dbReference>
<name>A0A7X5QD38_9GAMM</name>
<evidence type="ECO:0000256" key="11">
    <source>
        <dbReference type="ARBA" id="ARBA00026081"/>
    </source>
</evidence>
<comment type="similarity">
    <text evidence="3">Belongs to the LptF/LptG family.</text>
</comment>
<evidence type="ECO:0000256" key="2">
    <source>
        <dbReference type="ARBA" id="ARBA00004429"/>
    </source>
</evidence>
<proteinExistence type="inferred from homology"/>
<keyword evidence="6" id="KW-1003">Cell membrane</keyword>
<evidence type="ECO:0000256" key="4">
    <source>
        <dbReference type="ARBA" id="ARBA00014213"/>
    </source>
</evidence>
<keyword evidence="5" id="KW-0813">Transport</keyword>
<evidence type="ECO:0000256" key="9">
    <source>
        <dbReference type="ARBA" id="ARBA00022989"/>
    </source>
</evidence>
<dbReference type="EMBL" id="PUJW01000007">
    <property type="protein sequence ID" value="NHB92136.1"/>
    <property type="molecule type" value="Genomic_DNA"/>
</dbReference>
<comment type="function">
    <text evidence="1">Part of the ABC transporter complex LptBFG involved in the translocation of lipopolysaccharide (LPS) from the inner membrane to the outer membrane.</text>
</comment>
<evidence type="ECO:0000256" key="6">
    <source>
        <dbReference type="ARBA" id="ARBA00022475"/>
    </source>
</evidence>
<keyword evidence="14" id="KW-1185">Reference proteome</keyword>
<evidence type="ECO:0000256" key="1">
    <source>
        <dbReference type="ARBA" id="ARBA00002265"/>
    </source>
</evidence>
<feature type="transmembrane region" description="Helical" evidence="12">
    <location>
        <begin position="59"/>
        <end position="76"/>
    </location>
</feature>
<evidence type="ECO:0000256" key="10">
    <source>
        <dbReference type="ARBA" id="ARBA00023136"/>
    </source>
</evidence>
<feature type="transmembrane region" description="Helical" evidence="12">
    <location>
        <begin position="328"/>
        <end position="348"/>
    </location>
</feature>
<feature type="transmembrane region" description="Helical" evidence="12">
    <location>
        <begin position="296"/>
        <end position="316"/>
    </location>
</feature>
<comment type="subunit">
    <text evidence="11">Component of the lipopolysaccharide transport and assembly complex. The LptBFG transporter is composed of two ATP-binding proteins (LptB) and two transmembrane proteins (LptF and LptG).</text>
</comment>
<dbReference type="PANTHER" id="PTHR33529">
    <property type="entry name" value="SLR0882 PROTEIN-RELATED"/>
    <property type="match status" value="1"/>
</dbReference>
<dbReference type="AlphaFoldDB" id="A0A7X5QD38"/>
<sequence length="366" mass="40855">MIIIRYLVRETLKSQVAILFVLLLIFFCQRLVEILGAAVEGNIPANLVISLLGLGVPEMAQLVLPLSLFLGVLMTFSKLYTESEITVMHACGLGKRVLVVSALILALLTSALAAVNVIWMIPWSSKYQEQVLADAKANPSLAAIIEGKFKPSDNGNLVLYIGSVHGDKFENVFLAQLRPVDNQRPSVVISDGGHMVERPDGRQEVILNRGTRYEGTAMLRDFRITEFNDYQAVVGHQVSAVDGDKVEQKSITQLWRDNDKDSRAEFHWRLTLVLSVLIMAMMVVPLSVVNPRQGRVLSMLPAMLLYLIFFLLQSSLRSNGSKGKLDPLLWMWVVNGAYLMLALVLNIWDTVPMRRIWSRLKGRGVA</sequence>
<dbReference type="GO" id="GO:0043190">
    <property type="term" value="C:ATP-binding cassette (ABC) transporter complex"/>
    <property type="evidence" value="ECO:0007669"/>
    <property type="project" value="InterPro"/>
</dbReference>
<dbReference type="InterPro" id="IPR030922">
    <property type="entry name" value="LptF"/>
</dbReference>
<evidence type="ECO:0000313" key="13">
    <source>
        <dbReference type="EMBL" id="NHB92136.1"/>
    </source>
</evidence>
<comment type="caution">
    <text evidence="13">The sequence shown here is derived from an EMBL/GenBank/DDBJ whole genome shotgun (WGS) entry which is preliminary data.</text>
</comment>
<dbReference type="GO" id="GO:0055085">
    <property type="term" value="P:transmembrane transport"/>
    <property type="evidence" value="ECO:0007669"/>
    <property type="project" value="InterPro"/>
</dbReference>
<dbReference type="PANTHER" id="PTHR33529:SF7">
    <property type="entry name" value="LIPOPOLYSACCHARIDE EXPORT SYSTEM PERMEASE PROTEIN LPTF"/>
    <property type="match status" value="1"/>
</dbReference>
<evidence type="ECO:0000313" key="14">
    <source>
        <dbReference type="Proteomes" id="UP000591844"/>
    </source>
</evidence>
<evidence type="ECO:0000256" key="5">
    <source>
        <dbReference type="ARBA" id="ARBA00022448"/>
    </source>
</evidence>
<dbReference type="Proteomes" id="UP000591844">
    <property type="component" value="Unassembled WGS sequence"/>
</dbReference>
<feature type="transmembrane region" description="Helical" evidence="12">
    <location>
        <begin position="97"/>
        <end position="121"/>
    </location>
</feature>
<evidence type="ECO:0000256" key="7">
    <source>
        <dbReference type="ARBA" id="ARBA00022519"/>
    </source>
</evidence>
<evidence type="ECO:0000256" key="3">
    <source>
        <dbReference type="ARBA" id="ARBA00007725"/>
    </source>
</evidence>
<dbReference type="NCBIfam" id="TIGR04407">
    <property type="entry name" value="LptF_YjgP"/>
    <property type="match status" value="1"/>
</dbReference>
<gene>
    <name evidence="13" type="ORF">C5469_08240</name>
</gene>
<evidence type="ECO:0000256" key="8">
    <source>
        <dbReference type="ARBA" id="ARBA00022692"/>
    </source>
</evidence>
<keyword evidence="7" id="KW-0997">Cell inner membrane</keyword>
<feature type="transmembrane region" description="Helical" evidence="12">
    <location>
        <begin position="266"/>
        <end position="289"/>
    </location>
</feature>
<protein>
    <recommendedName>
        <fullName evidence="4">Lipopolysaccharide export system permease protein LptF</fullName>
    </recommendedName>
</protein>
<accession>A0A7X5QD38</accession>
<feature type="transmembrane region" description="Helical" evidence="12">
    <location>
        <begin position="16"/>
        <end position="39"/>
    </location>
</feature>
<dbReference type="RefSeq" id="WP_166304769.1">
    <property type="nucleotide sequence ID" value="NZ_CAWPIB010000007.1"/>
</dbReference>
<keyword evidence="10 12" id="KW-0472">Membrane</keyword>
<reference evidence="13 14" key="1">
    <citation type="submission" date="2018-02" db="EMBL/GenBank/DDBJ databases">
        <authorList>
            <person name="Machado R.A."/>
        </authorList>
    </citation>
    <scope>NUCLEOTIDE SEQUENCE [LARGE SCALE GENOMIC DNA]</scope>
    <source>
        <strain evidence="13 14">DSM 19724</strain>
    </source>
</reference>
<dbReference type="InterPro" id="IPR005495">
    <property type="entry name" value="LptG/LptF_permease"/>
</dbReference>
<comment type="subcellular location">
    <subcellularLocation>
        <location evidence="2">Cell inner membrane</location>
        <topology evidence="2">Multi-pass membrane protein</topology>
    </subcellularLocation>
</comment>
<keyword evidence="9 12" id="KW-1133">Transmembrane helix</keyword>
<dbReference type="GO" id="GO:0015920">
    <property type="term" value="P:lipopolysaccharide transport"/>
    <property type="evidence" value="ECO:0007669"/>
    <property type="project" value="TreeGrafter"/>
</dbReference>
<keyword evidence="8 12" id="KW-0812">Transmembrane</keyword>
<evidence type="ECO:0000256" key="12">
    <source>
        <dbReference type="SAM" id="Phobius"/>
    </source>
</evidence>
<organism evidence="13 14">
    <name type="scientific">Photorhabdus cinerea</name>
    <dbReference type="NCBI Taxonomy" id="471575"/>
    <lineage>
        <taxon>Bacteria</taxon>
        <taxon>Pseudomonadati</taxon>
        <taxon>Pseudomonadota</taxon>
        <taxon>Gammaproteobacteria</taxon>
        <taxon>Enterobacterales</taxon>
        <taxon>Morganellaceae</taxon>
        <taxon>Photorhabdus</taxon>
    </lineage>
</organism>